<comment type="caution">
    <text evidence="1">The sequence shown here is derived from an EMBL/GenBank/DDBJ whole genome shotgun (WGS) entry which is preliminary data.</text>
</comment>
<organism evidence="1 2">
    <name type="scientific">Streptomyces vastus</name>
    <dbReference type="NCBI Taxonomy" id="285451"/>
    <lineage>
        <taxon>Bacteria</taxon>
        <taxon>Bacillati</taxon>
        <taxon>Actinomycetota</taxon>
        <taxon>Actinomycetes</taxon>
        <taxon>Kitasatosporales</taxon>
        <taxon>Streptomycetaceae</taxon>
        <taxon>Streptomyces</taxon>
    </lineage>
</organism>
<accession>A0ABP6DDD7</accession>
<keyword evidence="2" id="KW-1185">Reference proteome</keyword>
<dbReference type="EMBL" id="BAAASJ010000033">
    <property type="protein sequence ID" value="GAA2637779.1"/>
    <property type="molecule type" value="Genomic_DNA"/>
</dbReference>
<proteinExistence type="predicted"/>
<sequence length="70" mass="6882">MPGAPVVSRALPVSHAVRVSARATVDATAGTKRAWRGTFAILKGSGPEGRAGTRAGIGAGIGACQGPTRA</sequence>
<gene>
    <name evidence="1" type="ORF">GCM10010307_35600</name>
</gene>
<name>A0ABP6DDD7_9ACTN</name>
<evidence type="ECO:0000313" key="1">
    <source>
        <dbReference type="EMBL" id="GAA2637779.1"/>
    </source>
</evidence>
<reference evidence="2" key="1">
    <citation type="journal article" date="2019" name="Int. J. Syst. Evol. Microbiol.">
        <title>The Global Catalogue of Microorganisms (GCM) 10K type strain sequencing project: providing services to taxonomists for standard genome sequencing and annotation.</title>
        <authorList>
            <consortium name="The Broad Institute Genomics Platform"/>
            <consortium name="The Broad Institute Genome Sequencing Center for Infectious Disease"/>
            <person name="Wu L."/>
            <person name="Ma J."/>
        </authorList>
    </citation>
    <scope>NUCLEOTIDE SEQUENCE [LARGE SCALE GENOMIC DNA]</scope>
    <source>
        <strain evidence="2">JCM 4524</strain>
    </source>
</reference>
<evidence type="ECO:0000313" key="2">
    <source>
        <dbReference type="Proteomes" id="UP001500151"/>
    </source>
</evidence>
<dbReference type="Proteomes" id="UP001500151">
    <property type="component" value="Unassembled WGS sequence"/>
</dbReference>
<protein>
    <submittedName>
        <fullName evidence="1">Uncharacterized protein</fullName>
    </submittedName>
</protein>